<evidence type="ECO:0000256" key="1">
    <source>
        <dbReference type="SAM" id="Phobius"/>
    </source>
</evidence>
<keyword evidence="3" id="KW-1185">Reference proteome</keyword>
<feature type="transmembrane region" description="Helical" evidence="1">
    <location>
        <begin position="138"/>
        <end position="162"/>
    </location>
</feature>
<dbReference type="InterPro" id="IPR022134">
    <property type="entry name" value="DUF3667"/>
</dbReference>
<protein>
    <submittedName>
        <fullName evidence="2">DUF3667 domain-containing protein</fullName>
    </submittedName>
</protein>
<feature type="transmembrane region" description="Helical" evidence="1">
    <location>
        <begin position="63"/>
        <end position="84"/>
    </location>
</feature>
<dbReference type="OrthoDB" id="7446256at2"/>
<comment type="caution">
    <text evidence="2">The sequence shown here is derived from an EMBL/GenBank/DDBJ whole genome shotgun (WGS) entry which is preliminary data.</text>
</comment>
<sequence length="230" mass="26570">MNEKYCPHCGKDAKPQRIDAKYILHEIEHVLHFERGILYTIRELTIRPGQNIRDFIGENRGRLVKPILFIIVTSLIYSVISHFFQIEEGYIKLDNGKQYAVIAINKWIQDHYGYANILMGVFIAFWLRLFFKKHGYNFFEILILLCFVIGMGMLMLAVFAIVEGIVGIQLMKLSVTLVFIYSTWAIGQFFDGRKPVSYIKSFISYVLGTISFGISATILGILIDLILKHY</sequence>
<dbReference type="RefSeq" id="WP_135524702.1">
    <property type="nucleotide sequence ID" value="NZ_SRLH01000001.1"/>
</dbReference>
<dbReference type="AlphaFoldDB" id="A0A4Z0LCA9"/>
<evidence type="ECO:0000313" key="2">
    <source>
        <dbReference type="EMBL" id="TGD59495.1"/>
    </source>
</evidence>
<feature type="transmembrane region" description="Helical" evidence="1">
    <location>
        <begin position="112"/>
        <end position="131"/>
    </location>
</feature>
<organism evidence="2 3">
    <name type="scientific">Flavobacterium humi</name>
    <dbReference type="NCBI Taxonomy" id="2562683"/>
    <lineage>
        <taxon>Bacteria</taxon>
        <taxon>Pseudomonadati</taxon>
        <taxon>Bacteroidota</taxon>
        <taxon>Flavobacteriia</taxon>
        <taxon>Flavobacteriales</taxon>
        <taxon>Flavobacteriaceae</taxon>
        <taxon>Flavobacterium</taxon>
    </lineage>
</organism>
<accession>A0A4Z0LCA9</accession>
<name>A0A4Z0LCA9_9FLAO</name>
<feature type="transmembrane region" description="Helical" evidence="1">
    <location>
        <begin position="168"/>
        <end position="190"/>
    </location>
</feature>
<reference evidence="2 3" key="1">
    <citation type="submission" date="2019-04" db="EMBL/GenBank/DDBJ databases">
        <title>Flavobacterium sp. strain DS2-A Genome sequencing and assembly.</title>
        <authorList>
            <person name="Kim I."/>
        </authorList>
    </citation>
    <scope>NUCLEOTIDE SEQUENCE [LARGE SCALE GENOMIC DNA]</scope>
    <source>
        <strain evidence="2 3">DS2-A</strain>
    </source>
</reference>
<keyword evidence="1" id="KW-0812">Transmembrane</keyword>
<dbReference type="Pfam" id="PF12412">
    <property type="entry name" value="DUF3667"/>
    <property type="match status" value="1"/>
</dbReference>
<dbReference type="EMBL" id="SRLH01000001">
    <property type="protein sequence ID" value="TGD59495.1"/>
    <property type="molecule type" value="Genomic_DNA"/>
</dbReference>
<gene>
    <name evidence="2" type="ORF">E4635_00750</name>
</gene>
<dbReference type="Proteomes" id="UP000297407">
    <property type="component" value="Unassembled WGS sequence"/>
</dbReference>
<evidence type="ECO:0000313" key="3">
    <source>
        <dbReference type="Proteomes" id="UP000297407"/>
    </source>
</evidence>
<proteinExistence type="predicted"/>
<keyword evidence="1" id="KW-0472">Membrane</keyword>
<feature type="transmembrane region" description="Helical" evidence="1">
    <location>
        <begin position="202"/>
        <end position="227"/>
    </location>
</feature>
<keyword evidence="1" id="KW-1133">Transmembrane helix</keyword>